<evidence type="ECO:0008006" key="2">
    <source>
        <dbReference type="Google" id="ProtNLM"/>
    </source>
</evidence>
<evidence type="ECO:0000313" key="1">
    <source>
        <dbReference type="EMBL" id="BBH93199.1"/>
    </source>
</evidence>
<dbReference type="InterPro" id="IPR011990">
    <property type="entry name" value="TPR-like_helical_dom_sf"/>
</dbReference>
<reference evidence="1" key="1">
    <citation type="submission" date="2018-12" db="EMBL/GenBank/DDBJ databases">
        <title>Novel natural products biosynthetic potential of the class Ktedonobacteria.</title>
        <authorList>
            <person name="Zheng Y."/>
            <person name="Saitou A."/>
            <person name="Wang C.M."/>
            <person name="Toyoda A."/>
            <person name="Minakuchi Y."/>
            <person name="Sekiguchi Y."/>
            <person name="Ueda K."/>
            <person name="Takano H."/>
            <person name="Sakai Y."/>
            <person name="Yokota A."/>
            <person name="Yabe S."/>
        </authorList>
    </citation>
    <scope>NUCLEOTIDE SEQUENCE</scope>
    <source>
        <strain evidence="1">A3-2</strain>
    </source>
</reference>
<protein>
    <recommendedName>
        <fullName evidence="2">HTH cro/C1-type domain-containing protein</fullName>
    </recommendedName>
</protein>
<organism evidence="1">
    <name type="scientific">Thermogemmatispora argillosa</name>
    <dbReference type="NCBI Taxonomy" id="2045280"/>
    <lineage>
        <taxon>Bacteria</taxon>
        <taxon>Bacillati</taxon>
        <taxon>Chloroflexota</taxon>
        <taxon>Ktedonobacteria</taxon>
        <taxon>Thermogemmatisporales</taxon>
        <taxon>Thermogemmatisporaceae</taxon>
        <taxon>Thermogemmatispora</taxon>
    </lineage>
</organism>
<name>A0A455T1G6_9CHLR</name>
<dbReference type="Gene3D" id="1.25.40.10">
    <property type="entry name" value="Tetratricopeptide repeat domain"/>
    <property type="match status" value="1"/>
</dbReference>
<dbReference type="GO" id="GO:0003677">
    <property type="term" value="F:DNA binding"/>
    <property type="evidence" value="ECO:0007669"/>
    <property type="project" value="InterPro"/>
</dbReference>
<sequence length="430" mass="47651">MAATSDSLGGCHDRAGGSPWWVQLGYPSFEAGPDHLPRPGQVVRHYRRLKRRPDGKRWTQADLARALGVTERYVNLMEHHDEGFDSFSRRRFLAEILAIPPVLLGLAELPGLGKQTTPLQAPAVISRPAIDVEQVARRLSALNRKGDLSTAGPELPLVEATLRELYEALPFARGDQPYVKRLLVGYHTLAGSVLRDEQQPQRALEHLNKAVGWANSLQQETLLAFALYRRMTALIEFGQVERALQDEQRVRRLLPRLPADLRVALLLRGALAQARTGEAQRQPGRVLALLDEAAAWLGEALAGSGDDRYHLPLSRERFQIDRAAVLLALNWPRDALDSLPTRQLSGMTRANVYAELLAAEAYARLGEYEQAAALGLEAIPVARTIRSQVNLDRARRLTERLAASPFGSAPEVARLRLLLNQPGRGRGRAL</sequence>
<dbReference type="Gene3D" id="1.10.260.40">
    <property type="entry name" value="lambda repressor-like DNA-binding domains"/>
    <property type="match status" value="1"/>
</dbReference>
<dbReference type="SUPFAM" id="SSF48452">
    <property type="entry name" value="TPR-like"/>
    <property type="match status" value="1"/>
</dbReference>
<dbReference type="AlphaFoldDB" id="A0A455T1G6"/>
<accession>A0A455T1G6</accession>
<proteinExistence type="predicted"/>
<gene>
    <name evidence="1" type="ORF">KTA_13980</name>
</gene>
<dbReference type="InterPro" id="IPR010982">
    <property type="entry name" value="Lambda_DNA-bd_dom_sf"/>
</dbReference>
<dbReference type="EMBL" id="AP019377">
    <property type="protein sequence ID" value="BBH93199.1"/>
    <property type="molecule type" value="Genomic_DNA"/>
</dbReference>